<dbReference type="PANTHER" id="PTHR31321:SF57">
    <property type="entry name" value="PECTINESTERASE 53-RELATED"/>
    <property type="match status" value="1"/>
</dbReference>
<feature type="domain" description="Pectinesterase catalytic" evidence="6">
    <location>
        <begin position="2"/>
        <end position="137"/>
    </location>
</feature>
<dbReference type="UniPathway" id="UPA00545">
    <property type="reaction ID" value="UER00823"/>
</dbReference>
<proteinExistence type="inferred from homology"/>
<dbReference type="Gene3D" id="2.160.20.10">
    <property type="entry name" value="Single-stranded right-handed beta-helix, Pectin lyase-like"/>
    <property type="match status" value="1"/>
</dbReference>
<dbReference type="InterPro" id="IPR033131">
    <property type="entry name" value="Pectinesterase_Asp_AS"/>
</dbReference>
<dbReference type="STRING" id="172713.GCA_001705305_05183"/>
<gene>
    <name evidence="7" type="ORF">B4V02_08935</name>
</gene>
<keyword evidence="3 5" id="KW-0063">Aspartyl esterase</keyword>
<dbReference type="KEGG" id="pkb:B4V02_08935"/>
<evidence type="ECO:0000256" key="2">
    <source>
        <dbReference type="ARBA" id="ARBA00022801"/>
    </source>
</evidence>
<evidence type="ECO:0000256" key="1">
    <source>
        <dbReference type="ARBA" id="ARBA00008891"/>
    </source>
</evidence>
<evidence type="ECO:0000313" key="7">
    <source>
        <dbReference type="EMBL" id="ASR46794.1"/>
    </source>
</evidence>
<protein>
    <recommendedName>
        <fullName evidence="5">Pectinesterase</fullName>
        <ecNumber evidence="5">3.1.1.11</ecNumber>
    </recommendedName>
</protein>
<dbReference type="GO" id="GO:0042545">
    <property type="term" value="P:cell wall modification"/>
    <property type="evidence" value="ECO:0007669"/>
    <property type="project" value="UniProtKB-UniRule"/>
</dbReference>
<dbReference type="InterPro" id="IPR000070">
    <property type="entry name" value="Pectinesterase_cat"/>
</dbReference>
<dbReference type="OrthoDB" id="9804686at2"/>
<evidence type="ECO:0000259" key="6">
    <source>
        <dbReference type="Pfam" id="PF01095"/>
    </source>
</evidence>
<comment type="catalytic activity">
    <reaction evidence="5">
        <text>[(1-&gt;4)-alpha-D-galacturonosyl methyl ester](n) + n H2O = [(1-&gt;4)-alpha-D-galacturonosyl](n) + n methanol + n H(+)</text>
        <dbReference type="Rhea" id="RHEA:22380"/>
        <dbReference type="Rhea" id="RHEA-COMP:14570"/>
        <dbReference type="Rhea" id="RHEA-COMP:14573"/>
        <dbReference type="ChEBI" id="CHEBI:15377"/>
        <dbReference type="ChEBI" id="CHEBI:15378"/>
        <dbReference type="ChEBI" id="CHEBI:17790"/>
        <dbReference type="ChEBI" id="CHEBI:140522"/>
        <dbReference type="ChEBI" id="CHEBI:140523"/>
        <dbReference type="EC" id="3.1.1.11"/>
    </reaction>
</comment>
<accession>A0A222WLG3</accession>
<sequence length="334" mass="37833">MLVGKESFCDFHTIQEAIAVLEQLPSNEMETLTILSGTYEEEVRIYRSNLHIIGIGQVDIRMNRYARERDEAGEEIGTFATPTLFLGGSHLILENLTISNTAGQGEAIGQAVAVYAHCDKTVFRNCTFKGHQDTLFTGPLPPAPKERLKFGGIPLREHHAHYRQLYQHCYIEGTVDFIFGGATAYFEDCEIHSLRHHENQTSYVTAASTPQGKAYGYVFHRCCLTAEPDITPVFLGRPWREYAKTVFVDCKMGKHIDPRGWDNWDNPANEKTVCYQEYGVPDVALLRSQRVPWADCFEAGTEVWGKEQVFDGVAFWKQGEVVSHDDPKSHIKRL</sequence>
<evidence type="ECO:0000313" key="8">
    <source>
        <dbReference type="Proteomes" id="UP000214666"/>
    </source>
</evidence>
<keyword evidence="8" id="KW-1185">Reference proteome</keyword>
<dbReference type="GO" id="GO:0030599">
    <property type="term" value="F:pectinesterase activity"/>
    <property type="evidence" value="ECO:0007669"/>
    <property type="project" value="UniProtKB-UniRule"/>
</dbReference>
<dbReference type="PROSITE" id="PS00503">
    <property type="entry name" value="PECTINESTERASE_2"/>
    <property type="match status" value="1"/>
</dbReference>
<dbReference type="PANTHER" id="PTHR31321">
    <property type="entry name" value="ACYL-COA THIOESTER HYDROLASE YBHC-RELATED"/>
    <property type="match status" value="1"/>
</dbReference>
<organism evidence="7 8">
    <name type="scientific">Paenibacillus kribbensis</name>
    <dbReference type="NCBI Taxonomy" id="172713"/>
    <lineage>
        <taxon>Bacteria</taxon>
        <taxon>Bacillati</taxon>
        <taxon>Bacillota</taxon>
        <taxon>Bacilli</taxon>
        <taxon>Bacillales</taxon>
        <taxon>Paenibacillaceae</taxon>
        <taxon>Paenibacillus</taxon>
    </lineage>
</organism>
<evidence type="ECO:0000256" key="5">
    <source>
        <dbReference type="RuleBase" id="RU000589"/>
    </source>
</evidence>
<evidence type="ECO:0000256" key="4">
    <source>
        <dbReference type="PROSITE-ProRule" id="PRU10040"/>
    </source>
</evidence>
<evidence type="ECO:0000256" key="3">
    <source>
        <dbReference type="ARBA" id="ARBA00023085"/>
    </source>
</evidence>
<dbReference type="RefSeq" id="WP_094154519.1">
    <property type="nucleotide sequence ID" value="NZ_CP020028.1"/>
</dbReference>
<dbReference type="GO" id="GO:0009279">
    <property type="term" value="C:cell outer membrane"/>
    <property type="evidence" value="ECO:0007669"/>
    <property type="project" value="TreeGrafter"/>
</dbReference>
<comment type="pathway">
    <text evidence="5">Glycan metabolism; pectin degradation; 2-dehydro-3-deoxy-D-gluconate from pectin: step 1/5.</text>
</comment>
<dbReference type="Pfam" id="PF01095">
    <property type="entry name" value="Pectinesterase"/>
    <property type="match status" value="2"/>
</dbReference>
<dbReference type="SUPFAM" id="SSF51126">
    <property type="entry name" value="Pectin lyase-like"/>
    <property type="match status" value="1"/>
</dbReference>
<feature type="domain" description="Pectinesterase catalytic" evidence="6">
    <location>
        <begin position="162"/>
        <end position="296"/>
    </location>
</feature>
<comment type="similarity">
    <text evidence="1">Belongs to the pectinesterase family.</text>
</comment>
<dbReference type="InterPro" id="IPR011050">
    <property type="entry name" value="Pectin_lyase_fold/virulence"/>
</dbReference>
<dbReference type="InterPro" id="IPR012334">
    <property type="entry name" value="Pectin_lyas_fold"/>
</dbReference>
<dbReference type="EMBL" id="CP020028">
    <property type="protein sequence ID" value="ASR46794.1"/>
    <property type="molecule type" value="Genomic_DNA"/>
</dbReference>
<dbReference type="EC" id="3.1.1.11" evidence="5"/>
<feature type="active site" evidence="4">
    <location>
        <position position="176"/>
    </location>
</feature>
<dbReference type="AlphaFoldDB" id="A0A222WLG3"/>
<reference evidence="7 8" key="1">
    <citation type="submission" date="2017-03" db="EMBL/GenBank/DDBJ databases">
        <title>Complete genome sequence of Paenibacillus Kribbensis producing bioflocculants.</title>
        <authorList>
            <person name="Lee H.-G."/>
            <person name="Oh H.-M."/>
        </authorList>
    </citation>
    <scope>NUCLEOTIDE SEQUENCE [LARGE SCALE GENOMIC DNA]</scope>
    <source>
        <strain evidence="7 8">AM49</strain>
    </source>
</reference>
<dbReference type="GO" id="GO:0045490">
    <property type="term" value="P:pectin catabolic process"/>
    <property type="evidence" value="ECO:0007669"/>
    <property type="project" value="UniProtKB-UniRule"/>
</dbReference>
<dbReference type="Proteomes" id="UP000214666">
    <property type="component" value="Chromosome"/>
</dbReference>
<keyword evidence="2 5" id="KW-0378">Hydrolase</keyword>
<name>A0A222WLG3_9BACL</name>